<evidence type="ECO:0000313" key="2">
    <source>
        <dbReference type="Proteomes" id="UP000720189"/>
    </source>
</evidence>
<accession>A0A9P9G9M5</accession>
<name>A0A9P9G9M5_FUSRE</name>
<sequence>MFHRRWPQVFLLQLCLNSWEEIRRYFYRVAAQHEVPTIALWIVSTQINKQSP</sequence>
<dbReference type="AlphaFoldDB" id="A0A9P9G9M5"/>
<gene>
    <name evidence="1" type="ORF">BKA55DRAFT_579874</name>
</gene>
<evidence type="ECO:0000313" key="1">
    <source>
        <dbReference type="EMBL" id="KAH7233737.1"/>
    </source>
</evidence>
<organism evidence="1 2">
    <name type="scientific">Fusarium redolens</name>
    <dbReference type="NCBI Taxonomy" id="48865"/>
    <lineage>
        <taxon>Eukaryota</taxon>
        <taxon>Fungi</taxon>
        <taxon>Dikarya</taxon>
        <taxon>Ascomycota</taxon>
        <taxon>Pezizomycotina</taxon>
        <taxon>Sordariomycetes</taxon>
        <taxon>Hypocreomycetidae</taxon>
        <taxon>Hypocreales</taxon>
        <taxon>Nectriaceae</taxon>
        <taxon>Fusarium</taxon>
        <taxon>Fusarium redolens species complex</taxon>
    </lineage>
</organism>
<dbReference type="RefSeq" id="XP_046044082.1">
    <property type="nucleotide sequence ID" value="XM_046193924.1"/>
</dbReference>
<dbReference type="GeneID" id="70223878"/>
<dbReference type="Proteomes" id="UP000720189">
    <property type="component" value="Unassembled WGS sequence"/>
</dbReference>
<proteinExistence type="predicted"/>
<dbReference type="EMBL" id="JAGMUX010000018">
    <property type="protein sequence ID" value="KAH7233737.1"/>
    <property type="molecule type" value="Genomic_DNA"/>
</dbReference>
<protein>
    <submittedName>
        <fullName evidence="1">Uncharacterized protein</fullName>
    </submittedName>
</protein>
<keyword evidence="2" id="KW-1185">Reference proteome</keyword>
<comment type="caution">
    <text evidence="1">The sequence shown here is derived from an EMBL/GenBank/DDBJ whole genome shotgun (WGS) entry which is preliminary data.</text>
</comment>
<reference evidence="1" key="1">
    <citation type="journal article" date="2021" name="Nat. Commun.">
        <title>Genetic determinants of endophytism in the Arabidopsis root mycobiome.</title>
        <authorList>
            <person name="Mesny F."/>
            <person name="Miyauchi S."/>
            <person name="Thiergart T."/>
            <person name="Pickel B."/>
            <person name="Atanasova L."/>
            <person name="Karlsson M."/>
            <person name="Huettel B."/>
            <person name="Barry K.W."/>
            <person name="Haridas S."/>
            <person name="Chen C."/>
            <person name="Bauer D."/>
            <person name="Andreopoulos W."/>
            <person name="Pangilinan J."/>
            <person name="LaButti K."/>
            <person name="Riley R."/>
            <person name="Lipzen A."/>
            <person name="Clum A."/>
            <person name="Drula E."/>
            <person name="Henrissat B."/>
            <person name="Kohler A."/>
            <person name="Grigoriev I.V."/>
            <person name="Martin F.M."/>
            <person name="Hacquard S."/>
        </authorList>
    </citation>
    <scope>NUCLEOTIDE SEQUENCE</scope>
    <source>
        <strain evidence="1">MPI-CAGE-AT-0023</strain>
    </source>
</reference>